<dbReference type="Proteomes" id="UP000075680">
    <property type="component" value="Unassembled WGS sequence"/>
</dbReference>
<evidence type="ECO:0000313" key="4">
    <source>
        <dbReference type="Proteomes" id="UP000075680"/>
    </source>
</evidence>
<dbReference type="RefSeq" id="WP_061517808.1">
    <property type="nucleotide sequence ID" value="NZ_JRUE01000022.1"/>
</dbReference>
<evidence type="ECO:0000259" key="2">
    <source>
        <dbReference type="Pfam" id="PF13511"/>
    </source>
</evidence>
<dbReference type="InterPro" id="IPR025392">
    <property type="entry name" value="DUF4124"/>
</dbReference>
<accession>A0A150I2X7</accession>
<gene>
    <name evidence="3" type="ORF">AVENLUH5627_00100</name>
</gene>
<feature type="region of interest" description="Disordered" evidence="1">
    <location>
        <begin position="53"/>
        <end position="73"/>
    </location>
</feature>
<protein>
    <recommendedName>
        <fullName evidence="2">DUF4124 domain-containing protein</fullName>
    </recommendedName>
</protein>
<organism evidence="3 4">
    <name type="scientific">Acinetobacter venetianus</name>
    <dbReference type="NCBI Taxonomy" id="52133"/>
    <lineage>
        <taxon>Bacteria</taxon>
        <taxon>Pseudomonadati</taxon>
        <taxon>Pseudomonadota</taxon>
        <taxon>Gammaproteobacteria</taxon>
        <taxon>Moraxellales</taxon>
        <taxon>Moraxellaceae</taxon>
        <taxon>Acinetobacter</taxon>
    </lineage>
</organism>
<dbReference type="EMBL" id="JRUE01000022">
    <property type="protein sequence ID" value="KXZ74165.1"/>
    <property type="molecule type" value="Genomic_DNA"/>
</dbReference>
<dbReference type="AlphaFoldDB" id="A0A150I2X7"/>
<dbReference type="Pfam" id="PF13511">
    <property type="entry name" value="DUF4124"/>
    <property type="match status" value="1"/>
</dbReference>
<dbReference type="PATRIC" id="fig|52133.18.peg.105"/>
<feature type="domain" description="DUF4124" evidence="2">
    <location>
        <begin position="10"/>
        <end position="64"/>
    </location>
</feature>
<sequence length="206" mass="22226">MSVLKITAFILLCIPVNLYAGVYKWVDAKGNVTYSSKPPPKGAKQQNIETLRSLGTTSTPAPKQTYRSNSSIPDTYVNHYQGTRQNTYTVPRQPTRSAEDEALRQKIIQEASTPYKGSQNGQLTANQLRTLAAMNGVNVSSGDSYSNSNSSYSAPMPQRQPSTITNCDGAGCWGSDGTRYNRGAGDTYFPSTGGSCQNVGGQMQCN</sequence>
<comment type="caution">
    <text evidence="3">The sequence shown here is derived from an EMBL/GenBank/DDBJ whole genome shotgun (WGS) entry which is preliminary data.</text>
</comment>
<evidence type="ECO:0000313" key="3">
    <source>
        <dbReference type="EMBL" id="KXZ74165.1"/>
    </source>
</evidence>
<reference evidence="3 4" key="1">
    <citation type="journal article" date="2016" name="Sci. Rep.">
        <title>Genomic and phenotypic characterization of the species Acinetobacter venetianus.</title>
        <authorList>
            <person name="Fondi M."/>
            <person name="Maida I."/>
            <person name="Perrin E."/>
            <person name="Orlandini V."/>
            <person name="La Torre L."/>
            <person name="Bosi E."/>
            <person name="Negroni A."/>
            <person name="Zanaroli G."/>
            <person name="Fava F."/>
            <person name="Decorosi F."/>
            <person name="Giovannetti L."/>
            <person name="Viti C."/>
            <person name="Vaneechoutte M."/>
            <person name="Dijkshoorn L."/>
            <person name="Fani R."/>
        </authorList>
    </citation>
    <scope>NUCLEOTIDE SEQUENCE [LARGE SCALE GENOMIC DNA]</scope>
    <source>
        <strain evidence="3 4">LUH5627</strain>
    </source>
</reference>
<proteinExistence type="predicted"/>
<evidence type="ECO:0000256" key="1">
    <source>
        <dbReference type="SAM" id="MobiDB-lite"/>
    </source>
</evidence>
<name>A0A150I2X7_9GAMM</name>